<evidence type="ECO:0000256" key="4">
    <source>
        <dbReference type="ARBA" id="ARBA00022690"/>
    </source>
</evidence>
<keyword evidence="10" id="KW-0812">Transmembrane</keyword>
<dbReference type="FunFam" id="3.40.33.10:FF:000011">
    <property type="entry name" value="Peptidase inhibitor 16"/>
    <property type="match status" value="1"/>
</dbReference>
<dbReference type="InterPro" id="IPR001283">
    <property type="entry name" value="CRISP-related"/>
</dbReference>
<keyword evidence="4" id="KW-0646">Protease inhibitor</keyword>
<evidence type="ECO:0000256" key="7">
    <source>
        <dbReference type="ARBA" id="ARBA00058129"/>
    </source>
</evidence>
<dbReference type="InterPro" id="IPR035940">
    <property type="entry name" value="CAP_sf"/>
</dbReference>
<organism evidence="12 13">
    <name type="scientific">Periophthalmus magnuspinnatus</name>
    <dbReference type="NCBI Taxonomy" id="409849"/>
    <lineage>
        <taxon>Eukaryota</taxon>
        <taxon>Metazoa</taxon>
        <taxon>Chordata</taxon>
        <taxon>Craniata</taxon>
        <taxon>Vertebrata</taxon>
        <taxon>Euteleostomi</taxon>
        <taxon>Actinopterygii</taxon>
        <taxon>Neopterygii</taxon>
        <taxon>Teleostei</taxon>
        <taxon>Neoteleostei</taxon>
        <taxon>Acanthomorphata</taxon>
        <taxon>Gobiaria</taxon>
        <taxon>Gobiiformes</taxon>
        <taxon>Gobioidei</taxon>
        <taxon>Gobiidae</taxon>
        <taxon>Oxudercinae</taxon>
        <taxon>Periophthalmus</taxon>
    </lineage>
</organism>
<reference evidence="12" key="2">
    <citation type="submission" date="2025-09" db="UniProtKB">
        <authorList>
            <consortium name="Ensembl"/>
        </authorList>
    </citation>
    <scope>IDENTIFICATION</scope>
</reference>
<dbReference type="PROSITE" id="PS01009">
    <property type="entry name" value="CRISP_1"/>
    <property type="match status" value="1"/>
</dbReference>
<sequence length="248" mass="28598">MLFCDDLRVQRRTIWTRTRTEPDLKVGLDQDERILAFRYKVRALIPRRSIVQSIVVVLVLLGSLVAVEGILNEDQEELLVELHNRYRGVVQPSASAMLPLKWDGNLKLVAEKYAATCVWNHNPELEDTGENLHVATGELDLERALGKWFLERVDYNYYNNSCEEDKMCGHYTQMVWADTHRVGCAVHLCSQMEGLDWTEDIHFLVCNYYPPGNYEGERPYVEGDWCSQCPENVQSCENNLCGRNILAN</sequence>
<dbReference type="Gene3D" id="3.40.33.10">
    <property type="entry name" value="CAP"/>
    <property type="match status" value="1"/>
</dbReference>
<comment type="subunit">
    <text evidence="8">Interacts with PSP94/MSMB.</text>
</comment>
<dbReference type="Proteomes" id="UP000261520">
    <property type="component" value="Unplaced"/>
</dbReference>
<evidence type="ECO:0000256" key="1">
    <source>
        <dbReference type="ARBA" id="ARBA00004613"/>
    </source>
</evidence>
<evidence type="ECO:0000256" key="5">
    <source>
        <dbReference type="ARBA" id="ARBA00022729"/>
    </source>
</evidence>
<dbReference type="PANTHER" id="PTHR10334">
    <property type="entry name" value="CYSTEINE-RICH SECRETORY PROTEIN-RELATED"/>
    <property type="match status" value="1"/>
</dbReference>
<dbReference type="AlphaFoldDB" id="A0A3B3ZSZ9"/>
<evidence type="ECO:0000256" key="2">
    <source>
        <dbReference type="ARBA" id="ARBA00009923"/>
    </source>
</evidence>
<keyword evidence="13" id="KW-1185">Reference proteome</keyword>
<feature type="transmembrane region" description="Helical" evidence="10">
    <location>
        <begin position="50"/>
        <end position="71"/>
    </location>
</feature>
<evidence type="ECO:0000256" key="9">
    <source>
        <dbReference type="ARBA" id="ARBA00074449"/>
    </source>
</evidence>
<evidence type="ECO:0000256" key="8">
    <source>
        <dbReference type="ARBA" id="ARBA00063504"/>
    </source>
</evidence>
<dbReference type="PROSITE" id="PS01010">
    <property type="entry name" value="CRISP_2"/>
    <property type="match status" value="1"/>
</dbReference>
<evidence type="ECO:0000313" key="12">
    <source>
        <dbReference type="Ensembl" id="ENSPMGP00000007604.1"/>
    </source>
</evidence>
<feature type="domain" description="SCP" evidence="11">
    <location>
        <begin position="73"/>
        <end position="216"/>
    </location>
</feature>
<keyword evidence="3" id="KW-0964">Secreted</keyword>
<evidence type="ECO:0000259" key="11">
    <source>
        <dbReference type="SMART" id="SM00198"/>
    </source>
</evidence>
<accession>A0A3B3ZSZ9</accession>
<proteinExistence type="inferred from homology"/>
<keyword evidence="6" id="KW-0325">Glycoprotein</keyword>
<dbReference type="PRINTS" id="PR00837">
    <property type="entry name" value="V5TPXLIKE"/>
</dbReference>
<comment type="function">
    <text evidence="7">May inhibit cardiomyocyte growth.</text>
</comment>
<comment type="similarity">
    <text evidence="2">Belongs to the CRISP family.</text>
</comment>
<dbReference type="InterPro" id="IPR018244">
    <property type="entry name" value="Allrgn_V5/Tpx1_CS"/>
</dbReference>
<dbReference type="STRING" id="409849.ENSPMGP00000007604"/>
<keyword evidence="10" id="KW-0472">Membrane</keyword>
<protein>
    <recommendedName>
        <fullName evidence="9">Peptidase inhibitor 16</fullName>
    </recommendedName>
</protein>
<name>A0A3B3ZSZ9_9GOBI</name>
<comment type="subcellular location">
    <subcellularLocation>
        <location evidence="1">Secreted</location>
    </subcellularLocation>
</comment>
<dbReference type="GO" id="GO:0030414">
    <property type="term" value="F:peptidase inhibitor activity"/>
    <property type="evidence" value="ECO:0007669"/>
    <property type="project" value="UniProtKB-KW"/>
</dbReference>
<dbReference type="SMART" id="SM00198">
    <property type="entry name" value="SCP"/>
    <property type="match status" value="1"/>
</dbReference>
<dbReference type="Pfam" id="PF00188">
    <property type="entry name" value="CAP"/>
    <property type="match status" value="1"/>
</dbReference>
<keyword evidence="10" id="KW-1133">Transmembrane helix</keyword>
<dbReference type="InterPro" id="IPR014044">
    <property type="entry name" value="CAP_dom"/>
</dbReference>
<dbReference type="SUPFAM" id="SSF55797">
    <property type="entry name" value="PR-1-like"/>
    <property type="match status" value="1"/>
</dbReference>
<evidence type="ECO:0000313" key="13">
    <source>
        <dbReference type="Proteomes" id="UP000261520"/>
    </source>
</evidence>
<keyword evidence="5" id="KW-0732">Signal</keyword>
<evidence type="ECO:0000256" key="3">
    <source>
        <dbReference type="ARBA" id="ARBA00022525"/>
    </source>
</evidence>
<reference evidence="12" key="1">
    <citation type="submission" date="2025-08" db="UniProtKB">
        <authorList>
            <consortium name="Ensembl"/>
        </authorList>
    </citation>
    <scope>IDENTIFICATION</scope>
</reference>
<evidence type="ECO:0000256" key="10">
    <source>
        <dbReference type="SAM" id="Phobius"/>
    </source>
</evidence>
<dbReference type="GO" id="GO:0005576">
    <property type="term" value="C:extracellular region"/>
    <property type="evidence" value="ECO:0007669"/>
    <property type="project" value="UniProtKB-SubCell"/>
</dbReference>
<evidence type="ECO:0000256" key="6">
    <source>
        <dbReference type="ARBA" id="ARBA00023180"/>
    </source>
</evidence>
<dbReference type="Ensembl" id="ENSPMGT00000008090.1">
    <property type="protein sequence ID" value="ENSPMGP00000007604.1"/>
    <property type="gene ID" value="ENSPMGG00000006311.1"/>
</dbReference>